<keyword evidence="3" id="KW-0597">Phosphoprotein</keyword>
<evidence type="ECO:0000256" key="5">
    <source>
        <dbReference type="ARBA" id="ARBA00022777"/>
    </source>
</evidence>
<dbReference type="SMART" id="SM00388">
    <property type="entry name" value="HisKA"/>
    <property type="match status" value="1"/>
</dbReference>
<organism evidence="7 8">
    <name type="scientific">Spirosoma taeanense</name>
    <dbReference type="NCBI Taxonomy" id="2735870"/>
    <lineage>
        <taxon>Bacteria</taxon>
        <taxon>Pseudomonadati</taxon>
        <taxon>Bacteroidota</taxon>
        <taxon>Cytophagia</taxon>
        <taxon>Cytophagales</taxon>
        <taxon>Cytophagaceae</taxon>
        <taxon>Spirosoma</taxon>
    </lineage>
</organism>
<dbReference type="PANTHER" id="PTHR43304">
    <property type="entry name" value="PHYTOCHROME-LIKE PROTEIN CPH1"/>
    <property type="match status" value="1"/>
</dbReference>
<accession>A0A6M5Y734</accession>
<dbReference type="InterPro" id="IPR036097">
    <property type="entry name" value="HisK_dim/P_sf"/>
</dbReference>
<dbReference type="PANTHER" id="PTHR43304:SF1">
    <property type="entry name" value="PAC DOMAIN-CONTAINING PROTEIN"/>
    <property type="match status" value="1"/>
</dbReference>
<evidence type="ECO:0000256" key="2">
    <source>
        <dbReference type="ARBA" id="ARBA00012438"/>
    </source>
</evidence>
<dbReference type="KEGG" id="stae:HNV11_05540"/>
<comment type="catalytic activity">
    <reaction evidence="1">
        <text>ATP + protein L-histidine = ADP + protein N-phospho-L-histidine.</text>
        <dbReference type="EC" id="2.7.13.3"/>
    </reaction>
</comment>
<dbReference type="Proteomes" id="UP000502756">
    <property type="component" value="Chromosome"/>
</dbReference>
<dbReference type="RefSeq" id="WP_171738722.1">
    <property type="nucleotide sequence ID" value="NZ_CP053435.1"/>
</dbReference>
<dbReference type="AlphaFoldDB" id="A0A6M5Y734"/>
<dbReference type="InterPro" id="IPR003594">
    <property type="entry name" value="HATPase_dom"/>
</dbReference>
<dbReference type="Pfam" id="PF02518">
    <property type="entry name" value="HATPase_c"/>
    <property type="match status" value="1"/>
</dbReference>
<proteinExistence type="predicted"/>
<evidence type="ECO:0000256" key="3">
    <source>
        <dbReference type="ARBA" id="ARBA00022553"/>
    </source>
</evidence>
<dbReference type="PRINTS" id="PR00344">
    <property type="entry name" value="BCTRLSENSOR"/>
</dbReference>
<evidence type="ECO:0000313" key="7">
    <source>
        <dbReference type="EMBL" id="QJW88883.1"/>
    </source>
</evidence>
<dbReference type="InterPro" id="IPR004358">
    <property type="entry name" value="Sig_transdc_His_kin-like_C"/>
</dbReference>
<dbReference type="PROSITE" id="PS50109">
    <property type="entry name" value="HIS_KIN"/>
    <property type="match status" value="1"/>
</dbReference>
<evidence type="ECO:0000256" key="1">
    <source>
        <dbReference type="ARBA" id="ARBA00000085"/>
    </source>
</evidence>
<dbReference type="Pfam" id="PF00512">
    <property type="entry name" value="HisKA"/>
    <property type="match status" value="1"/>
</dbReference>
<dbReference type="SUPFAM" id="SSF55874">
    <property type="entry name" value="ATPase domain of HSP90 chaperone/DNA topoisomerase II/histidine kinase"/>
    <property type="match status" value="1"/>
</dbReference>
<dbReference type="InterPro" id="IPR003661">
    <property type="entry name" value="HisK_dim/P_dom"/>
</dbReference>
<evidence type="ECO:0000259" key="6">
    <source>
        <dbReference type="PROSITE" id="PS50109"/>
    </source>
</evidence>
<dbReference type="InterPro" id="IPR036890">
    <property type="entry name" value="HATPase_C_sf"/>
</dbReference>
<dbReference type="InterPro" id="IPR035965">
    <property type="entry name" value="PAS-like_dom_sf"/>
</dbReference>
<evidence type="ECO:0000256" key="4">
    <source>
        <dbReference type="ARBA" id="ARBA00022679"/>
    </source>
</evidence>
<keyword evidence="4" id="KW-0808">Transferase</keyword>
<dbReference type="InterPro" id="IPR052162">
    <property type="entry name" value="Sensor_kinase/Photoreceptor"/>
</dbReference>
<dbReference type="SMART" id="SM00387">
    <property type="entry name" value="HATPase_c"/>
    <property type="match status" value="1"/>
</dbReference>
<dbReference type="EMBL" id="CP053435">
    <property type="protein sequence ID" value="QJW88883.1"/>
    <property type="molecule type" value="Genomic_DNA"/>
</dbReference>
<dbReference type="SUPFAM" id="SSF47384">
    <property type="entry name" value="Homodimeric domain of signal transducing histidine kinase"/>
    <property type="match status" value="1"/>
</dbReference>
<evidence type="ECO:0000313" key="8">
    <source>
        <dbReference type="Proteomes" id="UP000502756"/>
    </source>
</evidence>
<dbReference type="Gene3D" id="1.10.287.130">
    <property type="match status" value="1"/>
</dbReference>
<sequence length="619" mass="68849">MPDDLSAELPLLQLFDALPDGITYVEAVRNEQRELKDFRVAYMNAPAIAMAGDAYPTGSGAQFLRHSQPDGLFTDMLFQQYAEVLTSGQALSFSYWYPAGNRHITAQCQKFNDGVLSVMRDSTEQYRADQQRLADLLDASFDGIAVYQIIENPADPAVRFAYSEVNRAYRQMAGLVGDEALPPFPGPMETELLPILHQVAHTGQPQQTVVQNWTNPLNIWYKVVVIKRDQELVGTFQDITNNWQCELLNTVLEHTPSGICAAEAIRDETGGILDFQGIVVNDAALVQLGLEREAVAQSTARQLDPAFETSGRLATFQRVLETGEVYRMQYLHTATNRWMELIVSRMDEETLIAVFTDVTAIRQVQQKLELSVSDLQQSNANLEQFAYVASHDLQEPLRKIVSFGNILADQYAAGLGADGVDIIGRMRSAASRMQSLVRDVLAYSRLTANEDAFQLIDMNQLIQGVLVDLETAIVDRQAVIEVAPMGELRGDALQLRQLFQNLISNALKFVRAGVQPHITISYRRISALEAPVPISAIDQQLVFDLIEVTDNGIGFEQSQASRIFQVFQRLHGRSAYAGTGIGLAIVQRVIENHRGYIAAEGRPGEGATFRICFPVHKNR</sequence>
<name>A0A6M5Y734_9BACT</name>
<dbReference type="EC" id="2.7.13.3" evidence="2"/>
<dbReference type="Gene3D" id="3.30.565.10">
    <property type="entry name" value="Histidine kinase-like ATPase, C-terminal domain"/>
    <property type="match status" value="1"/>
</dbReference>
<gene>
    <name evidence="7" type="ORF">HNV11_05540</name>
</gene>
<dbReference type="GO" id="GO:0000155">
    <property type="term" value="F:phosphorelay sensor kinase activity"/>
    <property type="evidence" value="ECO:0007669"/>
    <property type="project" value="InterPro"/>
</dbReference>
<feature type="domain" description="Histidine kinase" evidence="6">
    <location>
        <begin position="388"/>
        <end position="617"/>
    </location>
</feature>
<dbReference type="Gene3D" id="3.30.450.20">
    <property type="entry name" value="PAS domain"/>
    <property type="match status" value="3"/>
</dbReference>
<keyword evidence="5" id="KW-0418">Kinase</keyword>
<protein>
    <recommendedName>
        <fullName evidence="2">histidine kinase</fullName>
        <ecNumber evidence="2">2.7.13.3</ecNumber>
    </recommendedName>
</protein>
<keyword evidence="8" id="KW-1185">Reference proteome</keyword>
<dbReference type="SUPFAM" id="SSF55785">
    <property type="entry name" value="PYP-like sensor domain (PAS domain)"/>
    <property type="match status" value="1"/>
</dbReference>
<dbReference type="CDD" id="cd00082">
    <property type="entry name" value="HisKA"/>
    <property type="match status" value="1"/>
</dbReference>
<dbReference type="InterPro" id="IPR005467">
    <property type="entry name" value="His_kinase_dom"/>
</dbReference>
<reference evidence="7 8" key="1">
    <citation type="submission" date="2020-05" db="EMBL/GenBank/DDBJ databases">
        <title>Genome sequencing of Spirosoma sp. TS118.</title>
        <authorList>
            <person name="Lee J.-H."/>
            <person name="Jeong S."/>
            <person name="Zhao L."/>
            <person name="Jung J.-H."/>
            <person name="Kim M.-K."/>
            <person name="Lim S."/>
        </authorList>
    </citation>
    <scope>NUCLEOTIDE SEQUENCE [LARGE SCALE GENOMIC DNA]</scope>
    <source>
        <strain evidence="7 8">TS118</strain>
    </source>
</reference>